<dbReference type="EMBL" id="JACNJN010000092">
    <property type="protein sequence ID" value="MBC8335123.1"/>
    <property type="molecule type" value="Genomic_DNA"/>
</dbReference>
<feature type="domain" description="Beta-lactamase class A catalytic" evidence="2">
    <location>
        <begin position="292"/>
        <end position="467"/>
    </location>
</feature>
<dbReference type="GO" id="GO:0030655">
    <property type="term" value="P:beta-lactam antibiotic catabolic process"/>
    <property type="evidence" value="ECO:0007669"/>
    <property type="project" value="InterPro"/>
</dbReference>
<evidence type="ECO:0000259" key="2">
    <source>
        <dbReference type="Pfam" id="PF13354"/>
    </source>
</evidence>
<sequence>MRTRNPSFLILRIISLIFIVAAVVVTMFQLVNYSRERNNYPAGMTIGGVSVGGVNAQIASERVLQVYSQPVEIQYAGEIIHIYPTVIGFSVDIESMLAAADLARTTSSFWGGFWGSLWNRPRPASAIPLRASLIDEQLLAYLETEVAARYDQPATAAQPIAGSVNFEVGQPGQELNIGRALTLIEDALRSPTNRVVTLSYEQTAPTRPTIKNLEILLKQIINLSGFDGVIGLYLANMQNAQEIHFGLDNGAELSVTPDIPFTASSTIKIPIMISNIIHHGTPNEKTDGFMKDVFQQSDNAAADILMTQIDAFQGPLIVTEDMQALGLENTFMAGFFCNPANPCPLLRRYTTPANQRTDVFTNPDDYNQTTISDIGMLLTDIYQCSESGGGALLAAFPNQLTQGDCRLMIDYMVQDKFGSLLQAGLPDGTKIAHKHGFVPDRFGVVHDISDAGIIYTPGGNFVLAIYTYHPVQGIWGEVNPLFVELTQAVYNYFNLSSP</sequence>
<dbReference type="InterPro" id="IPR045155">
    <property type="entry name" value="Beta-lactam_cat"/>
</dbReference>
<dbReference type="AlphaFoldDB" id="A0A8J6NGE6"/>
<accession>A0A8J6NGE6</accession>
<dbReference type="GO" id="GO:0008800">
    <property type="term" value="F:beta-lactamase activity"/>
    <property type="evidence" value="ECO:0007669"/>
    <property type="project" value="InterPro"/>
</dbReference>
<gene>
    <name evidence="3" type="ORF">H8E29_07665</name>
</gene>
<organism evidence="3 4">
    <name type="scientific">Candidatus Desulfolinea nitratireducens</name>
    <dbReference type="NCBI Taxonomy" id="2841698"/>
    <lineage>
        <taxon>Bacteria</taxon>
        <taxon>Bacillati</taxon>
        <taxon>Chloroflexota</taxon>
        <taxon>Anaerolineae</taxon>
        <taxon>Anaerolineales</taxon>
        <taxon>Anaerolineales incertae sedis</taxon>
        <taxon>Candidatus Desulfolinea</taxon>
    </lineage>
</organism>
<dbReference type="SUPFAM" id="SSF56601">
    <property type="entry name" value="beta-lactamase/transpeptidase-like"/>
    <property type="match status" value="1"/>
</dbReference>
<proteinExistence type="predicted"/>
<evidence type="ECO:0000313" key="4">
    <source>
        <dbReference type="Proteomes" id="UP000614469"/>
    </source>
</evidence>
<keyword evidence="1" id="KW-1133">Transmembrane helix</keyword>
<dbReference type="PANTHER" id="PTHR35333">
    <property type="entry name" value="BETA-LACTAMASE"/>
    <property type="match status" value="1"/>
</dbReference>
<dbReference type="Gene3D" id="3.40.710.10">
    <property type="entry name" value="DD-peptidase/beta-lactamase superfamily"/>
    <property type="match status" value="1"/>
</dbReference>
<feature type="transmembrane region" description="Helical" evidence="1">
    <location>
        <begin position="9"/>
        <end position="31"/>
    </location>
</feature>
<dbReference type="InterPro" id="IPR012338">
    <property type="entry name" value="Beta-lactam/transpept-like"/>
</dbReference>
<evidence type="ECO:0000313" key="3">
    <source>
        <dbReference type="EMBL" id="MBC8335123.1"/>
    </source>
</evidence>
<protein>
    <submittedName>
        <fullName evidence="3">Serine hydrolase</fullName>
    </submittedName>
</protein>
<keyword evidence="3" id="KW-0378">Hydrolase</keyword>
<name>A0A8J6NGE6_9CHLR</name>
<dbReference type="GO" id="GO:0046677">
    <property type="term" value="P:response to antibiotic"/>
    <property type="evidence" value="ECO:0007669"/>
    <property type="project" value="InterPro"/>
</dbReference>
<comment type="caution">
    <text evidence="3">The sequence shown here is derived from an EMBL/GenBank/DDBJ whole genome shotgun (WGS) entry which is preliminary data.</text>
</comment>
<keyword evidence="1" id="KW-0472">Membrane</keyword>
<dbReference type="InterPro" id="IPR000871">
    <property type="entry name" value="Beta-lactam_class-A"/>
</dbReference>
<evidence type="ECO:0000256" key="1">
    <source>
        <dbReference type="SAM" id="Phobius"/>
    </source>
</evidence>
<dbReference type="PANTHER" id="PTHR35333:SF3">
    <property type="entry name" value="BETA-LACTAMASE-TYPE TRANSPEPTIDASE FOLD CONTAINING PROTEIN"/>
    <property type="match status" value="1"/>
</dbReference>
<dbReference type="Pfam" id="PF13354">
    <property type="entry name" value="Beta-lactamase2"/>
    <property type="match status" value="1"/>
</dbReference>
<dbReference type="Proteomes" id="UP000614469">
    <property type="component" value="Unassembled WGS sequence"/>
</dbReference>
<keyword evidence="1" id="KW-0812">Transmembrane</keyword>
<reference evidence="3 4" key="1">
    <citation type="submission" date="2020-08" db="EMBL/GenBank/DDBJ databases">
        <title>Bridging the membrane lipid divide: bacteria of the FCB group superphylum have the potential to synthesize archaeal ether lipids.</title>
        <authorList>
            <person name="Villanueva L."/>
            <person name="Von Meijenfeldt F.A.B."/>
            <person name="Westbye A.B."/>
            <person name="Yadav S."/>
            <person name="Hopmans E.C."/>
            <person name="Dutilh B.E."/>
            <person name="Sinninghe Damste J.S."/>
        </authorList>
    </citation>
    <scope>NUCLEOTIDE SEQUENCE [LARGE SCALE GENOMIC DNA]</scope>
    <source>
        <strain evidence="3">NIOZ-UU36</strain>
    </source>
</reference>